<dbReference type="Proteomes" id="UP000001555">
    <property type="component" value="Unassembled WGS sequence"/>
</dbReference>
<dbReference type="VEuPathDB" id="VectorBase:ISCW008342"/>
<dbReference type="EMBL" id="DS798006">
    <property type="protein sequence ID" value="EEC10480.1"/>
    <property type="molecule type" value="Genomic_DNA"/>
</dbReference>
<evidence type="ECO:0000313" key="3">
    <source>
        <dbReference type="Proteomes" id="UP000001555"/>
    </source>
</evidence>
<dbReference type="EMBL" id="ABJB011134156">
    <property type="status" value="NOT_ANNOTATED_CDS"/>
    <property type="molecule type" value="Genomic_DNA"/>
</dbReference>
<dbReference type="InParanoid" id="B7PV58"/>
<dbReference type="AlphaFoldDB" id="B7PV58"/>
<dbReference type="PaxDb" id="6945-B7PV58"/>
<dbReference type="VEuPathDB" id="VectorBase:ISCI008342"/>
<evidence type="ECO:0007829" key="4">
    <source>
        <dbReference type="PeptideAtlas" id="B7PV58"/>
    </source>
</evidence>
<accession>B7PV58</accession>
<name>B7PV58_IXOSC</name>
<protein>
    <submittedName>
        <fullName evidence="1 2">Uncharacterized protein</fullName>
    </submittedName>
</protein>
<dbReference type="EnsemblMetazoa" id="ISCW008342-RA">
    <property type="protein sequence ID" value="ISCW008342-PA"/>
    <property type="gene ID" value="ISCW008342"/>
</dbReference>
<proteinExistence type="evidence at protein level"/>
<sequence length="81" mass="9290">MRRNTKKLLKLVTTALLVVLCTSLLFRTFVSYQMLDYVPGGSFLPRAPRDAANDVAAPRDWFTHLHWGENDCVAKPLDRDR</sequence>
<gene>
    <name evidence="1" type="ORF">IscW_ISCW008342</name>
</gene>
<organism>
    <name type="scientific">Ixodes scapularis</name>
    <name type="common">Black-legged tick</name>
    <name type="synonym">Deer tick</name>
    <dbReference type="NCBI Taxonomy" id="6945"/>
    <lineage>
        <taxon>Eukaryota</taxon>
        <taxon>Metazoa</taxon>
        <taxon>Ecdysozoa</taxon>
        <taxon>Arthropoda</taxon>
        <taxon>Chelicerata</taxon>
        <taxon>Arachnida</taxon>
        <taxon>Acari</taxon>
        <taxon>Parasitiformes</taxon>
        <taxon>Ixodida</taxon>
        <taxon>Ixodoidea</taxon>
        <taxon>Ixodidae</taxon>
        <taxon>Ixodinae</taxon>
        <taxon>Ixodes</taxon>
    </lineage>
</organism>
<dbReference type="HOGENOM" id="CLU_2576510_0_0_1"/>
<keyword evidence="3" id="KW-1185">Reference proteome</keyword>
<evidence type="ECO:0000313" key="1">
    <source>
        <dbReference type="EMBL" id="EEC10480.1"/>
    </source>
</evidence>
<reference evidence="2" key="2">
    <citation type="submission" date="2020-05" db="UniProtKB">
        <authorList>
            <consortium name="EnsemblMetazoa"/>
        </authorList>
    </citation>
    <scope>IDENTIFICATION</scope>
    <source>
        <strain evidence="2">wikel</strain>
    </source>
</reference>
<keyword evidence="4" id="KW-1267">Proteomics identification</keyword>
<reference evidence="1 3" key="1">
    <citation type="submission" date="2008-03" db="EMBL/GenBank/DDBJ databases">
        <title>Annotation of Ixodes scapularis.</title>
        <authorList>
            <consortium name="Ixodes scapularis Genome Project Consortium"/>
            <person name="Caler E."/>
            <person name="Hannick L.I."/>
            <person name="Bidwell S."/>
            <person name="Joardar V."/>
            <person name="Thiagarajan M."/>
            <person name="Amedeo P."/>
            <person name="Galinsky K.J."/>
            <person name="Schobel S."/>
            <person name="Inman J."/>
            <person name="Hostetler J."/>
            <person name="Miller J."/>
            <person name="Hammond M."/>
            <person name="Megy K."/>
            <person name="Lawson D."/>
            <person name="Kodira C."/>
            <person name="Sutton G."/>
            <person name="Meyer J."/>
            <person name="Hill C.A."/>
            <person name="Birren B."/>
            <person name="Nene V."/>
            <person name="Collins F."/>
            <person name="Alarcon-Chaidez F."/>
            <person name="Wikel S."/>
            <person name="Strausberg R."/>
        </authorList>
    </citation>
    <scope>NUCLEOTIDE SEQUENCE [LARGE SCALE GENOMIC DNA]</scope>
    <source>
        <strain evidence="3">Wikel</strain>
        <strain evidence="1">Wikel colony</strain>
    </source>
</reference>
<evidence type="ECO:0000313" key="2">
    <source>
        <dbReference type="EnsemblMetazoa" id="ISCW008342-PA"/>
    </source>
</evidence>